<dbReference type="Pfam" id="PF00528">
    <property type="entry name" value="BPD_transp_1"/>
    <property type="match status" value="1"/>
</dbReference>
<evidence type="ECO:0000256" key="4">
    <source>
        <dbReference type="ARBA" id="ARBA00022692"/>
    </source>
</evidence>
<feature type="transmembrane region" description="Helical" evidence="7">
    <location>
        <begin position="59"/>
        <end position="78"/>
    </location>
</feature>
<evidence type="ECO:0000256" key="6">
    <source>
        <dbReference type="ARBA" id="ARBA00023136"/>
    </source>
</evidence>
<keyword evidence="5 7" id="KW-1133">Transmembrane helix</keyword>
<comment type="caution">
    <text evidence="9">The sequence shown here is derived from an EMBL/GenBank/DDBJ whole genome shotgun (WGS) entry which is preliminary data.</text>
</comment>
<evidence type="ECO:0000256" key="1">
    <source>
        <dbReference type="ARBA" id="ARBA00004651"/>
    </source>
</evidence>
<dbReference type="InterPro" id="IPR035906">
    <property type="entry name" value="MetI-like_sf"/>
</dbReference>
<keyword evidence="3" id="KW-1003">Cell membrane</keyword>
<feature type="transmembrane region" description="Helical" evidence="7">
    <location>
        <begin position="161"/>
        <end position="189"/>
    </location>
</feature>
<dbReference type="AlphaFoldDB" id="A0A318U5H5"/>
<dbReference type="PANTHER" id="PTHR30151:SF0">
    <property type="entry name" value="ABC TRANSPORTER PERMEASE PROTEIN MJ0413-RELATED"/>
    <property type="match status" value="1"/>
</dbReference>
<dbReference type="Gene3D" id="1.10.3720.10">
    <property type="entry name" value="MetI-like"/>
    <property type="match status" value="1"/>
</dbReference>
<comment type="subcellular location">
    <subcellularLocation>
        <location evidence="1 7">Cell membrane</location>
        <topology evidence="1 7">Multi-pass membrane protein</topology>
    </subcellularLocation>
</comment>
<dbReference type="Proteomes" id="UP000247727">
    <property type="component" value="Unassembled WGS sequence"/>
</dbReference>
<name>A0A318U5H5_9RHOB</name>
<feature type="transmembrane region" description="Helical" evidence="7">
    <location>
        <begin position="118"/>
        <end position="140"/>
    </location>
</feature>
<keyword evidence="10" id="KW-1185">Reference proteome</keyword>
<dbReference type="RefSeq" id="WP_110803710.1">
    <property type="nucleotide sequence ID" value="NZ_QJTK01000001.1"/>
</dbReference>
<evidence type="ECO:0000256" key="7">
    <source>
        <dbReference type="RuleBase" id="RU363032"/>
    </source>
</evidence>
<proteinExistence type="inferred from homology"/>
<organism evidence="9 10">
    <name type="scientific">Rhodobacter viridis</name>
    <dbReference type="NCBI Taxonomy" id="1054202"/>
    <lineage>
        <taxon>Bacteria</taxon>
        <taxon>Pseudomonadati</taxon>
        <taxon>Pseudomonadota</taxon>
        <taxon>Alphaproteobacteria</taxon>
        <taxon>Rhodobacterales</taxon>
        <taxon>Rhodobacter group</taxon>
        <taxon>Rhodobacter</taxon>
    </lineage>
</organism>
<dbReference type="InterPro" id="IPR000515">
    <property type="entry name" value="MetI-like"/>
</dbReference>
<dbReference type="PROSITE" id="PS50928">
    <property type="entry name" value="ABC_TM1"/>
    <property type="match status" value="1"/>
</dbReference>
<dbReference type="SUPFAM" id="SSF161098">
    <property type="entry name" value="MetI-like"/>
    <property type="match status" value="1"/>
</dbReference>
<evidence type="ECO:0000313" key="10">
    <source>
        <dbReference type="Proteomes" id="UP000247727"/>
    </source>
</evidence>
<evidence type="ECO:0000256" key="2">
    <source>
        <dbReference type="ARBA" id="ARBA00022448"/>
    </source>
</evidence>
<keyword evidence="4 7" id="KW-0812">Transmembrane</keyword>
<evidence type="ECO:0000256" key="5">
    <source>
        <dbReference type="ARBA" id="ARBA00022989"/>
    </source>
</evidence>
<dbReference type="PANTHER" id="PTHR30151">
    <property type="entry name" value="ALKANE SULFONATE ABC TRANSPORTER-RELATED, MEMBRANE SUBUNIT"/>
    <property type="match status" value="1"/>
</dbReference>
<dbReference type="EMBL" id="QJTK01000001">
    <property type="protein sequence ID" value="PYF12643.1"/>
    <property type="molecule type" value="Genomic_DNA"/>
</dbReference>
<feature type="domain" description="ABC transmembrane type-1" evidence="8">
    <location>
        <begin position="52"/>
        <end position="232"/>
    </location>
</feature>
<sequence>MKRLFLHPAAVLLAALLAWQIVALVKTTPLFPGPLDVAGALWDDGPRLIREIGHTLRRAVAGFALAALTMIPLGLAMGRIRALGFVGEPLVAMLATLPPPATVPVVMLFAGTGDLAKILVIAYAAAIPLVINAAEAARNLHPMLGLVGRSLGLTRLETLRLIALPSALPMLAVAARMAASAALLVSITSEMLLSTNGIGNYLQREQENFRLDAGLAGIVLISVVGLILNRLIAASERRWLGWHYQSRTAETQA</sequence>
<feature type="transmembrane region" description="Helical" evidence="7">
    <location>
        <begin position="209"/>
        <end position="228"/>
    </location>
</feature>
<feature type="transmembrane region" description="Helical" evidence="7">
    <location>
        <begin position="90"/>
        <end position="112"/>
    </location>
</feature>
<dbReference type="GO" id="GO:0005886">
    <property type="term" value="C:plasma membrane"/>
    <property type="evidence" value="ECO:0007669"/>
    <property type="project" value="UniProtKB-SubCell"/>
</dbReference>
<dbReference type="OrthoDB" id="9786495at2"/>
<accession>A0A318U5H5</accession>
<reference evidence="9 10" key="1">
    <citation type="submission" date="2018-06" db="EMBL/GenBank/DDBJ databases">
        <title>Genomic Encyclopedia of Type Strains, Phase III (KMG-III): the genomes of soil and plant-associated and newly described type strains.</title>
        <authorList>
            <person name="Whitman W."/>
        </authorList>
    </citation>
    <scope>NUCLEOTIDE SEQUENCE [LARGE SCALE GENOMIC DNA]</scope>
    <source>
        <strain evidence="9 10">JA737</strain>
    </source>
</reference>
<gene>
    <name evidence="9" type="ORF">C8J30_10123</name>
</gene>
<keyword evidence="2 7" id="KW-0813">Transport</keyword>
<evidence type="ECO:0000256" key="3">
    <source>
        <dbReference type="ARBA" id="ARBA00022475"/>
    </source>
</evidence>
<protein>
    <submittedName>
        <fullName evidence="9">NitT/TauT family transport system permease protein</fullName>
    </submittedName>
</protein>
<evidence type="ECO:0000259" key="8">
    <source>
        <dbReference type="PROSITE" id="PS50928"/>
    </source>
</evidence>
<keyword evidence="6 7" id="KW-0472">Membrane</keyword>
<evidence type="ECO:0000313" key="9">
    <source>
        <dbReference type="EMBL" id="PYF12643.1"/>
    </source>
</evidence>
<comment type="similarity">
    <text evidence="7">Belongs to the binding-protein-dependent transport system permease family.</text>
</comment>
<dbReference type="CDD" id="cd06261">
    <property type="entry name" value="TM_PBP2"/>
    <property type="match status" value="1"/>
</dbReference>
<dbReference type="GO" id="GO:0055085">
    <property type="term" value="P:transmembrane transport"/>
    <property type="evidence" value="ECO:0007669"/>
    <property type="project" value="InterPro"/>
</dbReference>